<gene>
    <name evidence="1" type="ORF">B0I35DRAFT_450697</name>
</gene>
<keyword evidence="2" id="KW-1185">Reference proteome</keyword>
<organism evidence="1 2">
    <name type="scientific">Stachybotrys elegans</name>
    <dbReference type="NCBI Taxonomy" id="80388"/>
    <lineage>
        <taxon>Eukaryota</taxon>
        <taxon>Fungi</taxon>
        <taxon>Dikarya</taxon>
        <taxon>Ascomycota</taxon>
        <taxon>Pezizomycotina</taxon>
        <taxon>Sordariomycetes</taxon>
        <taxon>Hypocreomycetidae</taxon>
        <taxon>Hypocreales</taxon>
        <taxon>Stachybotryaceae</taxon>
        <taxon>Stachybotrys</taxon>
    </lineage>
</organism>
<dbReference type="AlphaFoldDB" id="A0A8K0T032"/>
<accession>A0A8K0T032</accession>
<dbReference type="Proteomes" id="UP000813444">
    <property type="component" value="Unassembled WGS sequence"/>
</dbReference>
<dbReference type="PANTHER" id="PTHR45632">
    <property type="entry name" value="LD33804P"/>
    <property type="match status" value="1"/>
</dbReference>
<dbReference type="SMART" id="SM00612">
    <property type="entry name" value="Kelch"/>
    <property type="match status" value="3"/>
</dbReference>
<reference evidence="1" key="1">
    <citation type="journal article" date="2021" name="Nat. Commun.">
        <title>Genetic determinants of endophytism in the Arabidopsis root mycobiome.</title>
        <authorList>
            <person name="Mesny F."/>
            <person name="Miyauchi S."/>
            <person name="Thiergart T."/>
            <person name="Pickel B."/>
            <person name="Atanasova L."/>
            <person name="Karlsson M."/>
            <person name="Huettel B."/>
            <person name="Barry K.W."/>
            <person name="Haridas S."/>
            <person name="Chen C."/>
            <person name="Bauer D."/>
            <person name="Andreopoulos W."/>
            <person name="Pangilinan J."/>
            <person name="LaButti K."/>
            <person name="Riley R."/>
            <person name="Lipzen A."/>
            <person name="Clum A."/>
            <person name="Drula E."/>
            <person name="Henrissat B."/>
            <person name="Kohler A."/>
            <person name="Grigoriev I.V."/>
            <person name="Martin F.M."/>
            <person name="Hacquard S."/>
        </authorList>
    </citation>
    <scope>NUCLEOTIDE SEQUENCE</scope>
    <source>
        <strain evidence="1">MPI-CAGE-CH-0235</strain>
    </source>
</reference>
<dbReference type="SUPFAM" id="SSF117281">
    <property type="entry name" value="Kelch motif"/>
    <property type="match status" value="2"/>
</dbReference>
<dbReference type="InterPro" id="IPR006652">
    <property type="entry name" value="Kelch_1"/>
</dbReference>
<dbReference type="Pfam" id="PF24681">
    <property type="entry name" value="Kelch_KLHDC2_KLHL20_DRC7"/>
    <property type="match status" value="1"/>
</dbReference>
<proteinExistence type="predicted"/>
<name>A0A8K0T032_9HYPO</name>
<sequence>MRCSSFEPLSNILHMPCSRPEYFPTTLLSPCSSEWTARYHITAPPRGAWQSLASIPIAPRQEHTTVAISNTTMAIFGGIMPQGDGLRTTGILQLYDISKDKWSLGSPAPVQANHPNLASVDGMVYLLGGMSETTDSAWEGFPESMVYDAGADRWSRLKPMPAKERRGSAAIGVYKDTIFLAGGLRRLEPFAGGVQTTMDVVSAFNTVSGRWIPLPKAARRLPEPRDHAGGAVVGHHFYVLGGRMNGQVNVKDTVFVLDLDNMEKGWRVSPGRLPTPRGGLSAATMGPIVYTFGGEGNPAAGSGGVFNETEAFDTRTETWTQLQPMAMPRHGTSAVAVGSKFFIPGGGKTQGGDPVDVMDAYSPWGMA</sequence>
<dbReference type="OrthoDB" id="45365at2759"/>
<comment type="caution">
    <text evidence="1">The sequence shown here is derived from an EMBL/GenBank/DDBJ whole genome shotgun (WGS) entry which is preliminary data.</text>
</comment>
<evidence type="ECO:0008006" key="3">
    <source>
        <dbReference type="Google" id="ProtNLM"/>
    </source>
</evidence>
<dbReference type="Gene3D" id="2.120.10.80">
    <property type="entry name" value="Kelch-type beta propeller"/>
    <property type="match status" value="2"/>
</dbReference>
<dbReference type="EMBL" id="JAGPNK010000005">
    <property type="protein sequence ID" value="KAH7321346.1"/>
    <property type="molecule type" value="Genomic_DNA"/>
</dbReference>
<protein>
    <recommendedName>
        <fullName evidence="3">Galactose oxidase</fullName>
    </recommendedName>
</protein>
<evidence type="ECO:0000313" key="2">
    <source>
        <dbReference type="Proteomes" id="UP000813444"/>
    </source>
</evidence>
<evidence type="ECO:0000313" key="1">
    <source>
        <dbReference type="EMBL" id="KAH7321346.1"/>
    </source>
</evidence>
<dbReference type="InterPro" id="IPR015915">
    <property type="entry name" value="Kelch-typ_b-propeller"/>
</dbReference>